<accession>A0A1X6MHI0</accession>
<protein>
    <submittedName>
        <fullName evidence="1">Uncharacterized protein</fullName>
    </submittedName>
</protein>
<keyword evidence="2" id="KW-1185">Reference proteome</keyword>
<evidence type="ECO:0000313" key="1">
    <source>
        <dbReference type="EMBL" id="OSX55881.1"/>
    </source>
</evidence>
<sequence length="54" mass="5858">MRARAHFRIHTIRVIAPVLRVALHCVIGVLALQLATPAARQPGIKTTALDGSYI</sequence>
<name>A0A1X6MHI0_9APHY</name>
<reference evidence="1 2" key="1">
    <citation type="submission" date="2017-04" db="EMBL/GenBank/DDBJ databases">
        <title>Genome Sequence of the Model Brown-Rot Fungus Postia placenta SB12.</title>
        <authorList>
            <consortium name="DOE Joint Genome Institute"/>
            <person name="Gaskell J."/>
            <person name="Kersten P."/>
            <person name="Larrondo L.F."/>
            <person name="Canessa P."/>
            <person name="Martinez D."/>
            <person name="Hibbett D."/>
            <person name="Schmoll M."/>
            <person name="Kubicek C.P."/>
            <person name="Martinez A.T."/>
            <person name="Yadav J."/>
            <person name="Master E."/>
            <person name="Magnuson J.K."/>
            <person name="James T."/>
            <person name="Yaver D."/>
            <person name="Berka R."/>
            <person name="Labutti K."/>
            <person name="Lipzen A."/>
            <person name="Aerts A."/>
            <person name="Barry K."/>
            <person name="Henrissat B."/>
            <person name="Blanchette R."/>
            <person name="Grigoriev I."/>
            <person name="Cullen D."/>
        </authorList>
    </citation>
    <scope>NUCLEOTIDE SEQUENCE [LARGE SCALE GENOMIC DNA]</scope>
    <source>
        <strain evidence="1 2">MAD-698-R-SB12</strain>
    </source>
</reference>
<dbReference type="GeneID" id="36326595"/>
<organism evidence="1 2">
    <name type="scientific">Postia placenta MAD-698-R-SB12</name>
    <dbReference type="NCBI Taxonomy" id="670580"/>
    <lineage>
        <taxon>Eukaryota</taxon>
        <taxon>Fungi</taxon>
        <taxon>Dikarya</taxon>
        <taxon>Basidiomycota</taxon>
        <taxon>Agaricomycotina</taxon>
        <taxon>Agaricomycetes</taxon>
        <taxon>Polyporales</taxon>
        <taxon>Adustoporiaceae</taxon>
        <taxon>Rhodonia</taxon>
    </lineage>
</organism>
<evidence type="ECO:0000313" key="2">
    <source>
        <dbReference type="Proteomes" id="UP000194127"/>
    </source>
</evidence>
<dbReference type="AlphaFoldDB" id="A0A1X6MHI0"/>
<dbReference type="RefSeq" id="XP_024332675.1">
    <property type="nucleotide sequence ID" value="XM_024481645.1"/>
</dbReference>
<proteinExistence type="predicted"/>
<dbReference type="EMBL" id="KZ110825">
    <property type="protein sequence ID" value="OSX55881.1"/>
    <property type="molecule type" value="Genomic_DNA"/>
</dbReference>
<gene>
    <name evidence="1" type="ORF">POSPLADRAFT_1063364</name>
</gene>
<dbReference type="Proteomes" id="UP000194127">
    <property type="component" value="Unassembled WGS sequence"/>
</dbReference>